<proteinExistence type="predicted"/>
<keyword evidence="3" id="KW-1185">Reference proteome</keyword>
<protein>
    <submittedName>
        <fullName evidence="2">Uncharacterized protein</fullName>
    </submittedName>
</protein>
<dbReference type="Proteomes" id="UP001187315">
    <property type="component" value="Unassembled WGS sequence"/>
</dbReference>
<dbReference type="AlphaFoldDB" id="A0AA88MLA5"/>
<feature type="signal peptide" evidence="1">
    <location>
        <begin position="1"/>
        <end position="19"/>
    </location>
</feature>
<evidence type="ECO:0000313" key="2">
    <source>
        <dbReference type="EMBL" id="KAK2840895.1"/>
    </source>
</evidence>
<keyword evidence="1" id="KW-0732">Signal</keyword>
<evidence type="ECO:0000256" key="1">
    <source>
        <dbReference type="SAM" id="SignalP"/>
    </source>
</evidence>
<feature type="chain" id="PRO_5041736459" evidence="1">
    <location>
        <begin position="20"/>
        <end position="112"/>
    </location>
</feature>
<comment type="caution">
    <text evidence="2">The sequence shown here is derived from an EMBL/GenBank/DDBJ whole genome shotgun (WGS) entry which is preliminary data.</text>
</comment>
<sequence length="112" mass="12890">MKTVTFIPIILIIHTTVKLNTLTIIDHQEGCPLTAILNLTNLSNLSRMTKRAFGHDYWYGLECCSCSVQKGSLTLKLYLSLHYLILISARRVSSLTWWMGRGWGERKYRGEE</sequence>
<reference evidence="2" key="1">
    <citation type="submission" date="2023-08" db="EMBL/GenBank/DDBJ databases">
        <title>Pelteobagrus vachellii genome.</title>
        <authorList>
            <person name="Liu H."/>
        </authorList>
    </citation>
    <scope>NUCLEOTIDE SEQUENCE</scope>
    <source>
        <strain evidence="2">PRFRI_2022a</strain>
        <tissue evidence="2">Muscle</tissue>
    </source>
</reference>
<name>A0AA88MLA5_TACVA</name>
<accession>A0AA88MLA5</accession>
<gene>
    <name evidence="2" type="ORF">Q7C36_012474</name>
</gene>
<organism evidence="2 3">
    <name type="scientific">Tachysurus vachellii</name>
    <name type="common">Darkbarbel catfish</name>
    <name type="synonym">Pelteobagrus vachellii</name>
    <dbReference type="NCBI Taxonomy" id="175792"/>
    <lineage>
        <taxon>Eukaryota</taxon>
        <taxon>Metazoa</taxon>
        <taxon>Chordata</taxon>
        <taxon>Craniata</taxon>
        <taxon>Vertebrata</taxon>
        <taxon>Euteleostomi</taxon>
        <taxon>Actinopterygii</taxon>
        <taxon>Neopterygii</taxon>
        <taxon>Teleostei</taxon>
        <taxon>Ostariophysi</taxon>
        <taxon>Siluriformes</taxon>
        <taxon>Bagridae</taxon>
        <taxon>Tachysurus</taxon>
    </lineage>
</organism>
<evidence type="ECO:0000313" key="3">
    <source>
        <dbReference type="Proteomes" id="UP001187315"/>
    </source>
</evidence>
<dbReference type="EMBL" id="JAVHJS010000012">
    <property type="protein sequence ID" value="KAK2840895.1"/>
    <property type="molecule type" value="Genomic_DNA"/>
</dbReference>